<dbReference type="PROSITE" id="PS00198">
    <property type="entry name" value="4FE4S_FER_1"/>
    <property type="match status" value="1"/>
</dbReference>
<evidence type="ECO:0000313" key="5">
    <source>
        <dbReference type="EMBL" id="ABC78409.1"/>
    </source>
</evidence>
<evidence type="ECO:0000313" key="6">
    <source>
        <dbReference type="Proteomes" id="UP000001933"/>
    </source>
</evidence>
<dbReference type="SUPFAM" id="SSF54862">
    <property type="entry name" value="4Fe-4S ferredoxins"/>
    <property type="match status" value="1"/>
</dbReference>
<evidence type="ECO:0000256" key="1">
    <source>
        <dbReference type="ARBA" id="ARBA00022723"/>
    </source>
</evidence>
<proteinExistence type="predicted"/>
<dbReference type="eggNOG" id="COG1149">
    <property type="taxonomic scope" value="Bacteria"/>
</dbReference>
<keyword evidence="3" id="KW-0411">Iron-sulfur</keyword>
<feature type="domain" description="4Fe-4S ferredoxin-type" evidence="4">
    <location>
        <begin position="98"/>
        <end position="127"/>
    </location>
</feature>
<dbReference type="Proteomes" id="UP000001933">
    <property type="component" value="Chromosome"/>
</dbReference>
<evidence type="ECO:0000256" key="2">
    <source>
        <dbReference type="ARBA" id="ARBA00023004"/>
    </source>
</evidence>
<sequence>MKEIVVISGKGGTGKTSIVASFAFLAERKVLADCDVDAADLHLVLAPTIEYQEDFSGGGKARIDPERCIGCGLCMGLCRFGAISSSKNEAGRDAGELEKPCVNPLLCEGCKLCVRACPEQAIDFEPHIDGRMFISSTDYGPMVHAGLGIGQGNSGKLVALVREKARNVAQEKGLDLVIIDGSPGIGCPVIASITGVDLVLAVTEPTVSGRHDLLRVSELTSHFQIPLLVCVNKWDLNPEVAGQIEELALERGARLAGRVRYDPAVTQAMVARKSMAEFSKEGAAEDIRKLWRTVSEN</sequence>
<gene>
    <name evidence="5" type="ORF">SYN_01186</name>
</gene>
<dbReference type="EMBL" id="CP000252">
    <property type="protein sequence ID" value="ABC78409.1"/>
    <property type="molecule type" value="Genomic_DNA"/>
</dbReference>
<dbReference type="InterPro" id="IPR017900">
    <property type="entry name" value="4Fe4S_Fe_S_CS"/>
</dbReference>
<dbReference type="STRING" id="56780.SYN_01186"/>
<accession>Q2LWF3</accession>
<evidence type="ECO:0000256" key="3">
    <source>
        <dbReference type="ARBA" id="ARBA00023014"/>
    </source>
</evidence>
<feature type="domain" description="4Fe-4S ferredoxin-type" evidence="4">
    <location>
        <begin position="59"/>
        <end position="88"/>
    </location>
</feature>
<dbReference type="Gene3D" id="3.30.70.20">
    <property type="match status" value="1"/>
</dbReference>
<dbReference type="Pfam" id="PF01656">
    <property type="entry name" value="CbiA"/>
    <property type="match status" value="1"/>
</dbReference>
<dbReference type="InterPro" id="IPR017896">
    <property type="entry name" value="4Fe4S_Fe-S-bd"/>
</dbReference>
<dbReference type="CDD" id="cd03110">
    <property type="entry name" value="SIMIBI_bact_arch"/>
    <property type="match status" value="1"/>
</dbReference>
<dbReference type="RefSeq" id="WP_011418428.1">
    <property type="nucleotide sequence ID" value="NC_007759.1"/>
</dbReference>
<dbReference type="PANTHER" id="PTHR43534:SF1">
    <property type="entry name" value="4FE-4S CLUSTER CONTAINING PARA FAMILY ATPASE PROTEIN"/>
    <property type="match status" value="1"/>
</dbReference>
<dbReference type="Gene3D" id="3.40.50.300">
    <property type="entry name" value="P-loop containing nucleotide triphosphate hydrolases"/>
    <property type="match status" value="1"/>
</dbReference>
<evidence type="ECO:0000259" key="4">
    <source>
        <dbReference type="PROSITE" id="PS51379"/>
    </source>
</evidence>
<dbReference type="GO" id="GO:0046872">
    <property type="term" value="F:metal ion binding"/>
    <property type="evidence" value="ECO:0007669"/>
    <property type="project" value="UniProtKB-KW"/>
</dbReference>
<organism evidence="5 6">
    <name type="scientific">Syntrophus aciditrophicus (strain SB)</name>
    <dbReference type="NCBI Taxonomy" id="56780"/>
    <lineage>
        <taxon>Bacteria</taxon>
        <taxon>Pseudomonadati</taxon>
        <taxon>Thermodesulfobacteriota</taxon>
        <taxon>Syntrophia</taxon>
        <taxon>Syntrophales</taxon>
        <taxon>Syntrophaceae</taxon>
        <taxon>Syntrophus</taxon>
    </lineage>
</organism>
<dbReference type="InterPro" id="IPR027417">
    <property type="entry name" value="P-loop_NTPase"/>
</dbReference>
<dbReference type="PANTHER" id="PTHR43534">
    <property type="entry name" value="MIND SUPERFAMILY P-LOOP ATPASE CONTAINING AN INSERTED FERREDOXIN DOMAIN"/>
    <property type="match status" value="1"/>
</dbReference>
<name>Q2LWF3_SYNAS</name>
<dbReference type="InParanoid" id="Q2LWF3"/>
<keyword evidence="1" id="KW-0479">Metal-binding</keyword>
<keyword evidence="2" id="KW-0408">Iron</keyword>
<keyword evidence="6" id="KW-1185">Reference proteome</keyword>
<protein>
    <submittedName>
        <fullName evidence="5">Iron-sulfur cluster and nucleotide-binding protein</fullName>
    </submittedName>
</protein>
<dbReference type="HOGENOM" id="CLU_067767_1_0_7"/>
<dbReference type="OrthoDB" id="9778602at2"/>
<dbReference type="AlphaFoldDB" id="Q2LWF3"/>
<dbReference type="InterPro" id="IPR002586">
    <property type="entry name" value="CobQ/CobB/MinD/ParA_Nub-bd_dom"/>
</dbReference>
<dbReference type="SUPFAM" id="SSF52540">
    <property type="entry name" value="P-loop containing nucleoside triphosphate hydrolases"/>
    <property type="match status" value="1"/>
</dbReference>
<dbReference type="KEGG" id="sat:SYN_01186"/>
<dbReference type="Pfam" id="PF00037">
    <property type="entry name" value="Fer4"/>
    <property type="match status" value="2"/>
</dbReference>
<dbReference type="PROSITE" id="PS51379">
    <property type="entry name" value="4FE4S_FER_2"/>
    <property type="match status" value="2"/>
</dbReference>
<reference evidence="5 6" key="1">
    <citation type="journal article" date="2007" name="Proc. Natl. Acad. Sci. U.S.A.">
        <title>The genome of Syntrophus aciditrophicus: life at the thermodynamic limit of microbial growth.</title>
        <authorList>
            <person name="McInerney M.J."/>
            <person name="Rohlin L."/>
            <person name="Mouttaki H."/>
            <person name="Kim U."/>
            <person name="Krupp R.S."/>
            <person name="Rios-Hernandez L."/>
            <person name="Sieber J."/>
            <person name="Struchtemeyer C.G."/>
            <person name="Bhattacharyya A."/>
            <person name="Campbell J.W."/>
            <person name="Gunsalus R.P."/>
        </authorList>
    </citation>
    <scope>NUCLEOTIDE SEQUENCE [LARGE SCALE GENOMIC DNA]</scope>
    <source>
        <strain evidence="5 6">SB</strain>
    </source>
</reference>
<dbReference type="GO" id="GO:0051536">
    <property type="term" value="F:iron-sulfur cluster binding"/>
    <property type="evidence" value="ECO:0007669"/>
    <property type="project" value="UniProtKB-KW"/>
</dbReference>